<evidence type="ECO:0008006" key="4">
    <source>
        <dbReference type="Google" id="ProtNLM"/>
    </source>
</evidence>
<gene>
    <name evidence="2" type="ORF">JOE69_001252</name>
</gene>
<keyword evidence="1" id="KW-0732">Signal</keyword>
<evidence type="ECO:0000256" key="1">
    <source>
        <dbReference type="SAM" id="SignalP"/>
    </source>
</evidence>
<feature type="chain" id="PRO_5046117367" description="SipW-cognate class signal peptide" evidence="1">
    <location>
        <begin position="20"/>
        <end position="191"/>
    </location>
</feature>
<proteinExistence type="predicted"/>
<feature type="signal peptide" evidence="1">
    <location>
        <begin position="1"/>
        <end position="19"/>
    </location>
</feature>
<accession>A0ABU1J9C1</accession>
<evidence type="ECO:0000313" key="2">
    <source>
        <dbReference type="EMBL" id="MDR6269014.1"/>
    </source>
</evidence>
<name>A0ABU1J9C1_9MICC</name>
<organism evidence="2 3">
    <name type="scientific">Arthrobacter russicus</name>
    <dbReference type="NCBI Taxonomy" id="172040"/>
    <lineage>
        <taxon>Bacteria</taxon>
        <taxon>Bacillati</taxon>
        <taxon>Actinomycetota</taxon>
        <taxon>Actinomycetes</taxon>
        <taxon>Micrococcales</taxon>
        <taxon>Micrococcaceae</taxon>
        <taxon>Arthrobacter</taxon>
    </lineage>
</organism>
<keyword evidence="3" id="KW-1185">Reference proteome</keyword>
<dbReference type="RefSeq" id="WP_309797015.1">
    <property type="nucleotide sequence ID" value="NZ_BAAAHY010000001.1"/>
</dbReference>
<dbReference type="EMBL" id="JAVDQF010000001">
    <property type="protein sequence ID" value="MDR6269014.1"/>
    <property type="molecule type" value="Genomic_DNA"/>
</dbReference>
<evidence type="ECO:0000313" key="3">
    <source>
        <dbReference type="Proteomes" id="UP001185069"/>
    </source>
</evidence>
<protein>
    <recommendedName>
        <fullName evidence="4">SipW-cognate class signal peptide</fullName>
    </recommendedName>
</protein>
<reference evidence="2 3" key="1">
    <citation type="submission" date="2023-07" db="EMBL/GenBank/DDBJ databases">
        <title>Sequencing the genomes of 1000 actinobacteria strains.</title>
        <authorList>
            <person name="Klenk H.-P."/>
        </authorList>
    </citation>
    <scope>NUCLEOTIDE SEQUENCE [LARGE SCALE GENOMIC DNA]</scope>
    <source>
        <strain evidence="2 3">DSM 14555</strain>
    </source>
</reference>
<comment type="caution">
    <text evidence="2">The sequence shown here is derived from an EMBL/GenBank/DDBJ whole genome shotgun (WGS) entry which is preliminary data.</text>
</comment>
<sequence>MRKRWIFASVAAVSGFLIAGTAGTAALWRDQGTINPGTVSIGSLVLLNGDQTSQVKNFQLDAFGSTALAPGTGRQAPVVVKNGGSTPFSLDMSGISATPTGQGSLLLGSFTVTVAQVDSVTSCPAGAASPVGQQLYQGPQQSSARFSSQPRLAAGASLVLCLQGSLGSNAPQASGGSGFQLSFGFRADQVR</sequence>
<dbReference type="Proteomes" id="UP001185069">
    <property type="component" value="Unassembled WGS sequence"/>
</dbReference>